<sequence length="135" mass="15667">MATDKEQPGRSQEKIPGSTRGRIRTRRIYEEPDGGYRVLVDRLWPRGVSREKADLDEWLKDLAPSTELRKWFAHREDRWAGFQERYRQELAENPAVPDFSRACASRPDTVLLYGARSETQNEAVVLRDYLVEGSS</sequence>
<proteinExistence type="predicted"/>
<feature type="region of interest" description="Disordered" evidence="1">
    <location>
        <begin position="1"/>
        <end position="23"/>
    </location>
</feature>
<accession>A0ABZ3A0R8</accession>
<feature type="compositionally biased region" description="Basic and acidic residues" evidence="1">
    <location>
        <begin position="1"/>
        <end position="13"/>
    </location>
</feature>
<dbReference type="PANTHER" id="PTHR36849">
    <property type="entry name" value="CYTOPLASMIC PROTEIN-RELATED"/>
    <property type="match status" value="1"/>
</dbReference>
<keyword evidence="3" id="KW-1185">Reference proteome</keyword>
<dbReference type="EMBL" id="CP151657">
    <property type="protein sequence ID" value="WZP16794.1"/>
    <property type="molecule type" value="Genomic_DNA"/>
</dbReference>
<dbReference type="InterPro" id="IPR052552">
    <property type="entry name" value="YeaO-like"/>
</dbReference>
<evidence type="ECO:0000313" key="2">
    <source>
        <dbReference type="EMBL" id="WZP16794.1"/>
    </source>
</evidence>
<dbReference type="PANTHER" id="PTHR36849:SF1">
    <property type="entry name" value="CYTOPLASMIC PROTEIN"/>
    <property type="match status" value="1"/>
</dbReference>
<dbReference type="RefSeq" id="WP_342024395.1">
    <property type="nucleotide sequence ID" value="NZ_CP151657.1"/>
</dbReference>
<organism evidence="2 3">
    <name type="scientific">Arthrobacter citreus</name>
    <dbReference type="NCBI Taxonomy" id="1670"/>
    <lineage>
        <taxon>Bacteria</taxon>
        <taxon>Bacillati</taxon>
        <taxon>Actinomycetota</taxon>
        <taxon>Actinomycetes</taxon>
        <taxon>Micrococcales</taxon>
        <taxon>Micrococcaceae</taxon>
        <taxon>Arthrobacter</taxon>
    </lineage>
</organism>
<name>A0ABZ3A0R8_9MICC</name>
<dbReference type="Proteomes" id="UP001448858">
    <property type="component" value="Chromosome"/>
</dbReference>
<reference evidence="2 3" key="1">
    <citation type="submission" date="2024-04" db="EMBL/GenBank/DDBJ databases">
        <title>Arthrobacter sp. from Plains bison fecal sample.</title>
        <authorList>
            <person name="Ruzzini A."/>
        </authorList>
    </citation>
    <scope>NUCLEOTIDE SEQUENCE [LARGE SCALE GENOMIC DNA]</scope>
    <source>
        <strain evidence="2 3">EINP1</strain>
    </source>
</reference>
<evidence type="ECO:0000313" key="3">
    <source>
        <dbReference type="Proteomes" id="UP001448858"/>
    </source>
</evidence>
<dbReference type="Pfam" id="PF22752">
    <property type="entry name" value="DUF488-N3i"/>
    <property type="match status" value="1"/>
</dbReference>
<gene>
    <name evidence="2" type="ORF">AAE021_04260</name>
</gene>
<protein>
    <submittedName>
        <fullName evidence="2">DUF488 family protein</fullName>
    </submittedName>
</protein>
<evidence type="ECO:0000256" key="1">
    <source>
        <dbReference type="SAM" id="MobiDB-lite"/>
    </source>
</evidence>